<accession>A0A6B2H797</accession>
<dbReference type="AlphaFoldDB" id="A0A6B2H797"/>
<protein>
    <submittedName>
        <fullName evidence="1">Uncharacterized protein</fullName>
    </submittedName>
</protein>
<gene>
    <name evidence="1" type="ORF">GWO68_12685</name>
</gene>
<name>A0A6B2H797_9BACT</name>
<keyword evidence="2" id="KW-1185">Reference proteome</keyword>
<sequence>MPPTIDPTFKQPAPIANLPAPILFHPLKHHLGYIKNFIEEQVTGTASAVGTALQSIGTSQLDFYIGALSPVQIACEVILNLQHHNLLEAELYHAYLTRTGSHYRTINLSDNTDWVLRWGTQPGRYVHLHPARYAAQTIRVKATSLKTAIAAIIAARREAKPVTDLGLINKVRGAWLQLPPLTIVTPTEGAGKMLELLKRE</sequence>
<evidence type="ECO:0000313" key="2">
    <source>
        <dbReference type="Proteomes" id="UP000478546"/>
    </source>
</evidence>
<dbReference type="Proteomes" id="UP000478546">
    <property type="component" value="Unassembled WGS sequence"/>
</dbReference>
<comment type="caution">
    <text evidence="1">The sequence shown here is derived from an EMBL/GenBank/DDBJ whole genome shotgun (WGS) entry which is preliminary data.</text>
</comment>
<proteinExistence type="predicted"/>
<dbReference type="EMBL" id="JAAEAA010000016">
    <property type="protein sequence ID" value="NDK56776.1"/>
    <property type="molecule type" value="Genomic_DNA"/>
</dbReference>
<evidence type="ECO:0000313" key="1">
    <source>
        <dbReference type="EMBL" id="NDK56776.1"/>
    </source>
</evidence>
<organism evidence="1 2">
    <name type="scientific">Pontibacter fetidus</name>
    <dbReference type="NCBI Taxonomy" id="2700082"/>
    <lineage>
        <taxon>Bacteria</taxon>
        <taxon>Pseudomonadati</taxon>
        <taxon>Bacteroidota</taxon>
        <taxon>Cytophagia</taxon>
        <taxon>Cytophagales</taxon>
        <taxon>Hymenobacteraceae</taxon>
        <taxon>Pontibacter</taxon>
    </lineage>
</organism>
<dbReference type="RefSeq" id="WP_162346838.1">
    <property type="nucleotide sequence ID" value="NZ_JAAEAA010000016.1"/>
</dbReference>
<reference evidence="1 2" key="1">
    <citation type="submission" date="2020-01" db="EMBL/GenBank/DDBJ databases">
        <authorList>
            <person name="Kim M.K."/>
        </authorList>
    </citation>
    <scope>NUCLEOTIDE SEQUENCE [LARGE SCALE GENOMIC DNA]</scope>
    <source>
        <strain evidence="1 2">BT213</strain>
    </source>
</reference>